<evidence type="ECO:0000313" key="2">
    <source>
        <dbReference type="Proteomes" id="UP000235145"/>
    </source>
</evidence>
<evidence type="ECO:0000313" key="1">
    <source>
        <dbReference type="EMBL" id="KAJ0194121.1"/>
    </source>
</evidence>
<keyword evidence="2" id="KW-1185">Reference proteome</keyword>
<reference evidence="1 2" key="1">
    <citation type="journal article" date="2017" name="Nat. Commun.">
        <title>Genome assembly with in vitro proximity ligation data and whole-genome triplication in lettuce.</title>
        <authorList>
            <person name="Reyes-Chin-Wo S."/>
            <person name="Wang Z."/>
            <person name="Yang X."/>
            <person name="Kozik A."/>
            <person name="Arikit S."/>
            <person name="Song C."/>
            <person name="Xia L."/>
            <person name="Froenicke L."/>
            <person name="Lavelle D.O."/>
            <person name="Truco M.J."/>
            <person name="Xia R."/>
            <person name="Zhu S."/>
            <person name="Xu C."/>
            <person name="Xu H."/>
            <person name="Xu X."/>
            <person name="Cox K."/>
            <person name="Korf I."/>
            <person name="Meyers B.C."/>
            <person name="Michelmore R.W."/>
        </authorList>
    </citation>
    <scope>NUCLEOTIDE SEQUENCE [LARGE SCALE GENOMIC DNA]</scope>
    <source>
        <strain evidence="2">cv. Salinas</strain>
        <tissue evidence="1">Seedlings</tissue>
    </source>
</reference>
<evidence type="ECO:0008006" key="3">
    <source>
        <dbReference type="Google" id="ProtNLM"/>
    </source>
</evidence>
<dbReference type="EMBL" id="NBSK02000008">
    <property type="protein sequence ID" value="KAJ0194121.1"/>
    <property type="molecule type" value="Genomic_DNA"/>
</dbReference>
<dbReference type="InterPro" id="IPR052343">
    <property type="entry name" value="Retrotransposon-Effector_Assoc"/>
</dbReference>
<protein>
    <recommendedName>
        <fullName evidence="3">Reverse transcriptase domain-containing protein</fullName>
    </recommendedName>
</protein>
<sequence>MIQHFLNLQLSDETIVSWIGSYYLKVLLRNSQIPWLPPCPVFTQIIHRLSLILIALITDLPIFDDGFHDVVSQYWDDNIGNLNVYSKIDKLSRKLRNLKEGIKNGGKKVTYEKRDVEDLKIKIVALATIGEALYFDENAIKERSKYVVKIQELERSNIQNIRQKAKCKWNFEGDENSRFFDGLVNTKINNLRIRRLNINEIWTSNPILVKNEIKEHQIRPTLENNRFMKILNQQKVVLEAVFTRKEVKNVVWAYGNYKEPGPDGFTFSFIKRCWYKIGEDICMAIWYFEEHSVLNPGSKASFVTLITKCNDPLNISDFHPINLIMSVRKIISKFRAERIKKIMPSIISKEQ</sequence>
<comment type="caution">
    <text evidence="1">The sequence shown here is derived from an EMBL/GenBank/DDBJ whole genome shotgun (WGS) entry which is preliminary data.</text>
</comment>
<proteinExistence type="predicted"/>
<dbReference type="PANTHER" id="PTHR46890">
    <property type="entry name" value="NON-LTR RETROLELEMENT REVERSE TRANSCRIPTASE-LIKE PROTEIN-RELATED"/>
    <property type="match status" value="1"/>
</dbReference>
<dbReference type="PANTHER" id="PTHR46890:SF1">
    <property type="entry name" value="REVERSE TRANSCRIPTASE DOMAIN-CONTAINING PROTEIN"/>
    <property type="match status" value="1"/>
</dbReference>
<name>A0A9R1X017_LACSA</name>
<dbReference type="Proteomes" id="UP000235145">
    <property type="component" value="Unassembled WGS sequence"/>
</dbReference>
<dbReference type="AlphaFoldDB" id="A0A9R1X017"/>
<gene>
    <name evidence="1" type="ORF">LSAT_V11C800439940</name>
</gene>
<accession>A0A9R1X017</accession>
<organism evidence="1 2">
    <name type="scientific">Lactuca sativa</name>
    <name type="common">Garden lettuce</name>
    <dbReference type="NCBI Taxonomy" id="4236"/>
    <lineage>
        <taxon>Eukaryota</taxon>
        <taxon>Viridiplantae</taxon>
        <taxon>Streptophyta</taxon>
        <taxon>Embryophyta</taxon>
        <taxon>Tracheophyta</taxon>
        <taxon>Spermatophyta</taxon>
        <taxon>Magnoliopsida</taxon>
        <taxon>eudicotyledons</taxon>
        <taxon>Gunneridae</taxon>
        <taxon>Pentapetalae</taxon>
        <taxon>asterids</taxon>
        <taxon>campanulids</taxon>
        <taxon>Asterales</taxon>
        <taxon>Asteraceae</taxon>
        <taxon>Cichorioideae</taxon>
        <taxon>Cichorieae</taxon>
        <taxon>Lactucinae</taxon>
        <taxon>Lactuca</taxon>
    </lineage>
</organism>